<organism evidence="1 2">
    <name type="scientific">Panagrolaimus sp. PS1159</name>
    <dbReference type="NCBI Taxonomy" id="55785"/>
    <lineage>
        <taxon>Eukaryota</taxon>
        <taxon>Metazoa</taxon>
        <taxon>Ecdysozoa</taxon>
        <taxon>Nematoda</taxon>
        <taxon>Chromadorea</taxon>
        <taxon>Rhabditida</taxon>
        <taxon>Tylenchina</taxon>
        <taxon>Panagrolaimomorpha</taxon>
        <taxon>Panagrolaimoidea</taxon>
        <taxon>Panagrolaimidae</taxon>
        <taxon>Panagrolaimus</taxon>
    </lineage>
</organism>
<dbReference type="Proteomes" id="UP000887580">
    <property type="component" value="Unplaced"/>
</dbReference>
<protein>
    <submittedName>
        <fullName evidence="2">Protein kinase domain-containing protein</fullName>
    </submittedName>
</protein>
<reference evidence="2" key="1">
    <citation type="submission" date="2022-11" db="UniProtKB">
        <authorList>
            <consortium name="WormBaseParasite"/>
        </authorList>
    </citation>
    <scope>IDENTIFICATION</scope>
</reference>
<name>A0AC35GPN3_9BILA</name>
<accession>A0AC35GPN3</accession>
<evidence type="ECO:0000313" key="1">
    <source>
        <dbReference type="Proteomes" id="UP000887580"/>
    </source>
</evidence>
<sequence length="620" mass="70170">MEAAPLKNVWGNKDIITYIILNNTPDLTRADVQNVMAKAFKAFSTYLNGLTFAEIGNSRHADIEVSFVTGDHGDGIALNGSDGSHGIPYKAVHFNYNILWGINTPGKLYNNKTDDLYNSALFSIGQMLGLNNSKDKKSIMYDEFEPPTDSEGNYVEKTLSPEDIKNLQNQPKTFTIFEDEYQQGTSYNFVLYDDDECHELTRFNDIASSINTNGHCIELYEGSFCEAKSVIIKPGCTDLSCCSSHSFVKCKFDNLASSYRRCENTGINIAIWISVVISSLAIGFLMVGIVLPWMHESLKVMIKKMKNKRFALQALLYPPAGNKKIAISQLKFIGIIGKGNSANVRLAHFYSDLNDPSFTDVAVKTVKLHISFSSIQKEIEIMEECDHPNIVKFVGWLQEGSYTHIVTEFMHGGNLHNYLLNDKNSPTIGQLFSYILQILDGMIYLGKVHILHRDLAARNCLLNSTHECLKISDFGLSRKTDNNNEYVLQNDSELPFRWLPIESFCGKESYSTKTDVWAFGVVIWEIFERGRVPYKGMNSHGVADFLKSGKRLEQPFYCSNEIYSMMLSCWDDVPKKRPEFESLKIHINSIINRVQPDILPDSENKNYYETPVKICKKGLL</sequence>
<dbReference type="WBParaSite" id="PS1159_v2.g7251.t1">
    <property type="protein sequence ID" value="PS1159_v2.g7251.t1"/>
    <property type="gene ID" value="PS1159_v2.g7251"/>
</dbReference>
<evidence type="ECO:0000313" key="2">
    <source>
        <dbReference type="WBParaSite" id="PS1159_v2.g7251.t1"/>
    </source>
</evidence>
<proteinExistence type="predicted"/>